<evidence type="ECO:0000313" key="8">
    <source>
        <dbReference type="EMBL" id="KAF2690456.1"/>
    </source>
</evidence>
<comment type="subcellular location">
    <subcellularLocation>
        <location evidence="1">Membrane</location>
        <topology evidence="1">Multi-pass membrane protein</topology>
    </subcellularLocation>
</comment>
<feature type="transmembrane region" description="Helical" evidence="6">
    <location>
        <begin position="176"/>
        <end position="193"/>
    </location>
</feature>
<feature type="transmembrane region" description="Helical" evidence="6">
    <location>
        <begin position="392"/>
        <end position="411"/>
    </location>
</feature>
<dbReference type="AlphaFoldDB" id="A0A6G1JJ06"/>
<feature type="domain" description="Major facilitator superfamily (MFS) profile" evidence="7">
    <location>
        <begin position="110"/>
        <end position="503"/>
    </location>
</feature>
<evidence type="ECO:0000259" key="7">
    <source>
        <dbReference type="PROSITE" id="PS50850"/>
    </source>
</evidence>
<evidence type="ECO:0000256" key="3">
    <source>
        <dbReference type="ARBA" id="ARBA00022989"/>
    </source>
</evidence>
<dbReference type="PANTHER" id="PTHR23514:SF6">
    <property type="entry name" value="MAJOR FACILITATOR SUPERFAMILY (MFS) PROFILE DOMAIN-CONTAINING PROTEIN"/>
    <property type="match status" value="1"/>
</dbReference>
<evidence type="ECO:0000313" key="9">
    <source>
        <dbReference type="Proteomes" id="UP000799291"/>
    </source>
</evidence>
<evidence type="ECO:0000256" key="4">
    <source>
        <dbReference type="ARBA" id="ARBA00023136"/>
    </source>
</evidence>
<proteinExistence type="predicted"/>
<feature type="transmembrane region" description="Helical" evidence="6">
    <location>
        <begin position="325"/>
        <end position="349"/>
    </location>
</feature>
<evidence type="ECO:0000256" key="5">
    <source>
        <dbReference type="SAM" id="MobiDB-lite"/>
    </source>
</evidence>
<dbReference type="Gene3D" id="1.20.1250.20">
    <property type="entry name" value="MFS general substrate transporter like domains"/>
    <property type="match status" value="2"/>
</dbReference>
<reference evidence="8" key="1">
    <citation type="journal article" date="2020" name="Stud. Mycol.">
        <title>101 Dothideomycetes genomes: a test case for predicting lifestyles and emergence of pathogens.</title>
        <authorList>
            <person name="Haridas S."/>
            <person name="Albert R."/>
            <person name="Binder M."/>
            <person name="Bloem J."/>
            <person name="Labutti K."/>
            <person name="Salamov A."/>
            <person name="Andreopoulos B."/>
            <person name="Baker S."/>
            <person name="Barry K."/>
            <person name="Bills G."/>
            <person name="Bluhm B."/>
            <person name="Cannon C."/>
            <person name="Castanera R."/>
            <person name="Culley D."/>
            <person name="Daum C."/>
            <person name="Ezra D."/>
            <person name="Gonzalez J."/>
            <person name="Henrissat B."/>
            <person name="Kuo A."/>
            <person name="Liang C."/>
            <person name="Lipzen A."/>
            <person name="Lutzoni F."/>
            <person name="Magnuson J."/>
            <person name="Mondo S."/>
            <person name="Nolan M."/>
            <person name="Ohm R."/>
            <person name="Pangilinan J."/>
            <person name="Park H.-J."/>
            <person name="Ramirez L."/>
            <person name="Alfaro M."/>
            <person name="Sun H."/>
            <person name="Tritt A."/>
            <person name="Yoshinaga Y."/>
            <person name="Zwiers L.-H."/>
            <person name="Turgeon B."/>
            <person name="Goodwin S."/>
            <person name="Spatafora J."/>
            <person name="Crous P."/>
            <person name="Grigoriev I."/>
        </authorList>
    </citation>
    <scope>NUCLEOTIDE SEQUENCE</scope>
    <source>
        <strain evidence="8">CBS 122367</strain>
    </source>
</reference>
<evidence type="ECO:0000256" key="2">
    <source>
        <dbReference type="ARBA" id="ARBA00022692"/>
    </source>
</evidence>
<feature type="transmembrane region" description="Helical" evidence="6">
    <location>
        <begin position="111"/>
        <end position="135"/>
    </location>
</feature>
<dbReference type="GO" id="GO:0016020">
    <property type="term" value="C:membrane"/>
    <property type="evidence" value="ECO:0007669"/>
    <property type="project" value="UniProtKB-SubCell"/>
</dbReference>
<name>A0A6G1JJ06_9PLEO</name>
<feature type="transmembrane region" description="Helical" evidence="6">
    <location>
        <begin position="417"/>
        <end position="438"/>
    </location>
</feature>
<keyword evidence="2 6" id="KW-0812">Transmembrane</keyword>
<organism evidence="8 9">
    <name type="scientific">Lentithecium fluviatile CBS 122367</name>
    <dbReference type="NCBI Taxonomy" id="1168545"/>
    <lineage>
        <taxon>Eukaryota</taxon>
        <taxon>Fungi</taxon>
        <taxon>Dikarya</taxon>
        <taxon>Ascomycota</taxon>
        <taxon>Pezizomycotina</taxon>
        <taxon>Dothideomycetes</taxon>
        <taxon>Pleosporomycetidae</taxon>
        <taxon>Pleosporales</taxon>
        <taxon>Massarineae</taxon>
        <taxon>Lentitheciaceae</taxon>
        <taxon>Lentithecium</taxon>
    </lineage>
</organism>
<dbReference type="Proteomes" id="UP000799291">
    <property type="component" value="Unassembled WGS sequence"/>
</dbReference>
<feature type="transmembrane region" description="Helical" evidence="6">
    <location>
        <begin position="479"/>
        <end position="499"/>
    </location>
</feature>
<protein>
    <submittedName>
        <fullName evidence="8">MFS general substrate transporter</fullName>
    </submittedName>
</protein>
<dbReference type="FunFam" id="1.20.1250.20:FF:000308">
    <property type="entry name" value="MFS efflux transporter"/>
    <property type="match status" value="1"/>
</dbReference>
<evidence type="ECO:0000256" key="6">
    <source>
        <dbReference type="SAM" id="Phobius"/>
    </source>
</evidence>
<keyword evidence="4 6" id="KW-0472">Membrane</keyword>
<feature type="transmembrane region" description="Helical" evidence="6">
    <location>
        <begin position="199"/>
        <end position="217"/>
    </location>
</feature>
<dbReference type="InterPro" id="IPR020846">
    <property type="entry name" value="MFS_dom"/>
</dbReference>
<feature type="transmembrane region" description="Helical" evidence="6">
    <location>
        <begin position="450"/>
        <end position="473"/>
    </location>
</feature>
<accession>A0A6G1JJ06</accession>
<keyword evidence="3 6" id="KW-1133">Transmembrane helix</keyword>
<dbReference type="SUPFAM" id="SSF103473">
    <property type="entry name" value="MFS general substrate transporter"/>
    <property type="match status" value="1"/>
</dbReference>
<evidence type="ECO:0000256" key="1">
    <source>
        <dbReference type="ARBA" id="ARBA00004141"/>
    </source>
</evidence>
<dbReference type="OrthoDB" id="413079at2759"/>
<dbReference type="EMBL" id="MU005571">
    <property type="protein sequence ID" value="KAF2690456.1"/>
    <property type="molecule type" value="Genomic_DNA"/>
</dbReference>
<sequence>MPTMVAPALHGFFDIQSGPAVASPPIAHQKSNTKAREAPSIVELNNIVFGKCYNGPIESGAQTPREPVRSGTQTPKTLSELEMSRPSTPTRNETIGMVQTWNNPPMNKWRILACCLLYFANGMNDSVVGALIPYMEVHYHIGYAIVSLVFVGNAAGFITAAFFTNTILGKLGRAKTLVAAELVLLSAYIMLVATPPYPVVVIAFFILGCGLATNLALNNVYCANLHPPNAILGAAHGSYGMGGIVAPIIGTAIVSHDILWSRFYFICLGLRICCILFAGWSFWSYQEDSPQTLLTPLERTESRQATPENPQSSFQSLGMTLKNRVTIFGALFIFAYQGAEVAISGWVISFLINYRDGDPAQVGYVTAGFWGGITLGRFILTHLAPKVGEKNFVTILVLGCLALQLMAWLIPNVIGNAVAVAFLGLILGPVYPCAQTIFSRLIPRHLQTTAIGFIGGAGSSGGAVAPFTTGLLAQAAGTWVLHPVCIGMYAVLLACWFSLPRVRKRTE</sequence>
<dbReference type="InterPro" id="IPR051788">
    <property type="entry name" value="MFS_Transporter"/>
</dbReference>
<feature type="transmembrane region" description="Helical" evidence="6">
    <location>
        <begin position="141"/>
        <end position="164"/>
    </location>
</feature>
<dbReference type="FunFam" id="1.20.1250.20:FF:000286">
    <property type="entry name" value="MFS efflux transporter"/>
    <property type="match status" value="1"/>
</dbReference>
<dbReference type="InterPro" id="IPR011701">
    <property type="entry name" value="MFS"/>
</dbReference>
<feature type="region of interest" description="Disordered" evidence="5">
    <location>
        <begin position="59"/>
        <end position="92"/>
    </location>
</feature>
<feature type="transmembrane region" description="Helical" evidence="6">
    <location>
        <begin position="262"/>
        <end position="283"/>
    </location>
</feature>
<dbReference type="PROSITE" id="PS50850">
    <property type="entry name" value="MFS"/>
    <property type="match status" value="1"/>
</dbReference>
<feature type="transmembrane region" description="Helical" evidence="6">
    <location>
        <begin position="361"/>
        <end position="380"/>
    </location>
</feature>
<dbReference type="GO" id="GO:0022857">
    <property type="term" value="F:transmembrane transporter activity"/>
    <property type="evidence" value="ECO:0007669"/>
    <property type="project" value="InterPro"/>
</dbReference>
<dbReference type="Pfam" id="PF07690">
    <property type="entry name" value="MFS_1"/>
    <property type="match status" value="1"/>
</dbReference>
<dbReference type="PANTHER" id="PTHR23514">
    <property type="entry name" value="BYPASS OF STOP CODON PROTEIN 6"/>
    <property type="match status" value="1"/>
</dbReference>
<gene>
    <name evidence="8" type="ORF">K458DRAFT_413233</name>
</gene>
<keyword evidence="9" id="KW-1185">Reference proteome</keyword>
<feature type="transmembrane region" description="Helical" evidence="6">
    <location>
        <begin position="229"/>
        <end position="250"/>
    </location>
</feature>
<dbReference type="InterPro" id="IPR036259">
    <property type="entry name" value="MFS_trans_sf"/>
</dbReference>